<dbReference type="Pfam" id="PF19305">
    <property type="entry name" value="MmgE_PrpD_C"/>
    <property type="match status" value="1"/>
</dbReference>
<protein>
    <submittedName>
        <fullName evidence="4">MmgE/PrpD family protein</fullName>
    </submittedName>
</protein>
<dbReference type="InterPro" id="IPR005656">
    <property type="entry name" value="MmgE_PrpD"/>
</dbReference>
<evidence type="ECO:0000313" key="5">
    <source>
        <dbReference type="Proteomes" id="UP001336314"/>
    </source>
</evidence>
<organism evidence="4 5">
    <name type="scientific">Alkalimonas cellulosilytica</name>
    <dbReference type="NCBI Taxonomy" id="3058395"/>
    <lineage>
        <taxon>Bacteria</taxon>
        <taxon>Pseudomonadati</taxon>
        <taxon>Pseudomonadota</taxon>
        <taxon>Gammaproteobacteria</taxon>
        <taxon>Alkalimonas</taxon>
    </lineage>
</organism>
<dbReference type="InterPro" id="IPR042188">
    <property type="entry name" value="MmgE/PrpD_sf_2"/>
</dbReference>
<name>A0ABU7J8N2_9GAMM</name>
<feature type="domain" description="MmgE/PrpD C-terminal" evidence="3">
    <location>
        <begin position="265"/>
        <end position="416"/>
    </location>
</feature>
<dbReference type="EMBL" id="JAUHLI010000018">
    <property type="protein sequence ID" value="MEE2002911.1"/>
    <property type="molecule type" value="Genomic_DNA"/>
</dbReference>
<evidence type="ECO:0000259" key="2">
    <source>
        <dbReference type="Pfam" id="PF03972"/>
    </source>
</evidence>
<sequence>MSMLSGTSLTEQLVTALLAKPVQQEDRLRACYHLLDWLGCVAAGSPSEVAGIYRSLLASESGSSTALWQGQSSFDTALAYNAALGNVLEMDDVHRRSILHPGPVVIPAALAVAEQQSASLEQLLDAIIIGYEVTIRIGSAIGRSHYRFFHNTSSCGAFGAAMAAGLLWQLTPAQLVAALGNAGSRTGGLWQMRHEGVHTKQWHNAEAAKSGVAASRLAKAGMTGPVAILEGPQGLFAAMSDDAVPERVLDDQPHWLLHDCTFKPWPACRHAHPALDVVSSVLAEHAVTTAEVQHILIETYQDALTFCDKPMPVTAAEARFSIQHAVAARMIWGEPELWHYQPAHLAEPAVAALRQRIRLQVADDLEQGYPMHFGARCQLTLIDGRTLTYQLDDTLGDPERPLSTEQLVAKARRLFAVAGLSKSCIDDLTSLGWAKTSELSTLFGLLQQEPCHD</sequence>
<dbReference type="SUPFAM" id="SSF103378">
    <property type="entry name" value="2-methylcitrate dehydratase PrpD"/>
    <property type="match status" value="1"/>
</dbReference>
<reference evidence="4 5" key="1">
    <citation type="submission" date="2023-07" db="EMBL/GenBank/DDBJ databases">
        <title>Alkalimonas sp., MEB108 novel, alkaliphilic bacterium isolated from Lonar Lake, India.</title>
        <authorList>
            <person name="Joshi A."/>
            <person name="Thite S."/>
        </authorList>
    </citation>
    <scope>NUCLEOTIDE SEQUENCE [LARGE SCALE GENOMIC DNA]</scope>
    <source>
        <strain evidence="4 5">MEB108</strain>
    </source>
</reference>
<dbReference type="Pfam" id="PF03972">
    <property type="entry name" value="MmgE_PrpD_N"/>
    <property type="match status" value="1"/>
</dbReference>
<evidence type="ECO:0000313" key="4">
    <source>
        <dbReference type="EMBL" id="MEE2002911.1"/>
    </source>
</evidence>
<dbReference type="InterPro" id="IPR042183">
    <property type="entry name" value="MmgE/PrpD_sf_1"/>
</dbReference>
<dbReference type="Gene3D" id="3.30.1330.120">
    <property type="entry name" value="2-methylcitrate dehydratase PrpD"/>
    <property type="match status" value="1"/>
</dbReference>
<gene>
    <name evidence="4" type="ORF">QWY20_15750</name>
</gene>
<accession>A0ABU7J8N2</accession>
<evidence type="ECO:0000259" key="3">
    <source>
        <dbReference type="Pfam" id="PF19305"/>
    </source>
</evidence>
<comment type="caution">
    <text evidence="4">The sequence shown here is derived from an EMBL/GenBank/DDBJ whole genome shotgun (WGS) entry which is preliminary data.</text>
</comment>
<dbReference type="Proteomes" id="UP001336314">
    <property type="component" value="Unassembled WGS sequence"/>
</dbReference>
<feature type="domain" description="MmgE/PrpD N-terminal" evidence="2">
    <location>
        <begin position="15"/>
        <end position="245"/>
    </location>
</feature>
<dbReference type="InterPro" id="IPR036148">
    <property type="entry name" value="MmgE/PrpD_sf"/>
</dbReference>
<dbReference type="RefSeq" id="WP_330129958.1">
    <property type="nucleotide sequence ID" value="NZ_JAUHLI010000018.1"/>
</dbReference>
<comment type="similarity">
    <text evidence="1">Belongs to the PrpD family.</text>
</comment>
<dbReference type="PANTHER" id="PTHR16943:SF8">
    <property type="entry name" value="2-METHYLCITRATE DEHYDRATASE"/>
    <property type="match status" value="1"/>
</dbReference>
<evidence type="ECO:0000256" key="1">
    <source>
        <dbReference type="ARBA" id="ARBA00006174"/>
    </source>
</evidence>
<dbReference type="PANTHER" id="PTHR16943">
    <property type="entry name" value="2-METHYLCITRATE DEHYDRATASE-RELATED"/>
    <property type="match status" value="1"/>
</dbReference>
<dbReference type="Gene3D" id="1.10.4100.10">
    <property type="entry name" value="2-methylcitrate dehydratase PrpD"/>
    <property type="match status" value="1"/>
</dbReference>
<dbReference type="InterPro" id="IPR045336">
    <property type="entry name" value="MmgE_PrpD_N"/>
</dbReference>
<dbReference type="InterPro" id="IPR045337">
    <property type="entry name" value="MmgE_PrpD_C"/>
</dbReference>
<proteinExistence type="inferred from homology"/>
<keyword evidence="5" id="KW-1185">Reference proteome</keyword>